<comment type="caution">
    <text evidence="3">The sequence shown here is derived from an EMBL/GenBank/DDBJ whole genome shotgun (WGS) entry which is preliminary data.</text>
</comment>
<evidence type="ECO:0000313" key="4">
    <source>
        <dbReference type="Proteomes" id="UP000629468"/>
    </source>
</evidence>
<accession>A0A8H7KI90</accession>
<reference evidence="3 4" key="1">
    <citation type="journal article" name="Sci. Rep.">
        <title>Telomere-to-telomere assembled and centromere annotated genomes of the two main subspecies of the button mushroom Agaricus bisporus reveal especially polymorphic chromosome ends.</title>
        <authorList>
            <person name="Sonnenberg A.S.M."/>
            <person name="Sedaghat-Telgerd N."/>
            <person name="Lavrijssen B."/>
            <person name="Ohm R.A."/>
            <person name="Hendrickx P.M."/>
            <person name="Scholtmeijer K."/>
            <person name="Baars J.J.P."/>
            <person name="van Peer A."/>
        </authorList>
    </citation>
    <scope>NUCLEOTIDE SEQUENCE [LARGE SCALE GENOMIC DNA]</scope>
    <source>
        <strain evidence="3 4">H119_p4</strain>
    </source>
</reference>
<feature type="transmembrane region" description="Helical" evidence="1">
    <location>
        <begin position="125"/>
        <end position="148"/>
    </location>
</feature>
<dbReference type="Proteomes" id="UP000629468">
    <property type="component" value="Unassembled WGS sequence"/>
</dbReference>
<evidence type="ECO:0000256" key="1">
    <source>
        <dbReference type="SAM" id="Phobius"/>
    </source>
</evidence>
<keyword evidence="1" id="KW-0472">Membrane</keyword>
<feature type="transmembrane region" description="Helical" evidence="1">
    <location>
        <begin position="90"/>
        <end position="113"/>
    </location>
</feature>
<feature type="transmembrane region" description="Helical" evidence="1">
    <location>
        <begin position="239"/>
        <end position="259"/>
    </location>
</feature>
<keyword evidence="1" id="KW-0812">Transmembrane</keyword>
<dbReference type="InterPro" id="IPR045340">
    <property type="entry name" value="DUF6533"/>
</dbReference>
<proteinExistence type="predicted"/>
<dbReference type="AlphaFoldDB" id="A0A8H7KI90"/>
<keyword evidence="1" id="KW-1133">Transmembrane helix</keyword>
<dbReference type="Pfam" id="PF20151">
    <property type="entry name" value="DUF6533"/>
    <property type="match status" value="1"/>
</dbReference>
<feature type="transmembrane region" description="Helical" evidence="1">
    <location>
        <begin position="215"/>
        <end position="233"/>
    </location>
</feature>
<organism evidence="3 4">
    <name type="scientific">Agaricus bisporus var. burnettii</name>
    <dbReference type="NCBI Taxonomy" id="192524"/>
    <lineage>
        <taxon>Eukaryota</taxon>
        <taxon>Fungi</taxon>
        <taxon>Dikarya</taxon>
        <taxon>Basidiomycota</taxon>
        <taxon>Agaricomycotina</taxon>
        <taxon>Agaricomycetes</taxon>
        <taxon>Agaricomycetidae</taxon>
        <taxon>Agaricales</taxon>
        <taxon>Agaricineae</taxon>
        <taxon>Agaricaceae</taxon>
        <taxon>Agaricus</taxon>
    </lineage>
</organism>
<sequence length="288" mass="32640">MTTPSMLPADQLTAFNHVTINKWTDTASIVLVGYECLITMDMEVDLVWKSKWNLTKILYLLNRYAIIADAIVLELHYFGTNVTICKPILFAAGVLYICGIFVSESILIARVAVVWKMTMDKYISIIVLLGTMYTAFVLYFLASFLLLVRPLQFFTILPFEGCFADTKGVTLWKEYTCLLIYDAIMLASMAYPTIKTHRRPYQQSSLMRHVHVEGVIFYVYLFLLDILGLVMQLAFPDDIFLFVVPSCIIRSILAGRVVLHIREFGARSLGSASGSALLLSERSSNRPR</sequence>
<protein>
    <recommendedName>
        <fullName evidence="2">DUF6533 domain-containing protein</fullName>
    </recommendedName>
</protein>
<feature type="transmembrane region" description="Helical" evidence="1">
    <location>
        <begin position="178"/>
        <end position="194"/>
    </location>
</feature>
<gene>
    <name evidence="3" type="ORF">Agabi119p4_3680</name>
</gene>
<evidence type="ECO:0000259" key="2">
    <source>
        <dbReference type="Pfam" id="PF20151"/>
    </source>
</evidence>
<feature type="domain" description="DUF6533" evidence="2">
    <location>
        <begin position="26"/>
        <end position="67"/>
    </location>
</feature>
<evidence type="ECO:0000313" key="3">
    <source>
        <dbReference type="EMBL" id="KAF7777608.1"/>
    </source>
</evidence>
<dbReference type="EMBL" id="JABXXO010000005">
    <property type="protein sequence ID" value="KAF7777608.1"/>
    <property type="molecule type" value="Genomic_DNA"/>
</dbReference>
<name>A0A8H7KI90_AGABI</name>